<dbReference type="PANTHER" id="PTHR31044:SF52">
    <property type="entry name" value="OS01G0631500 PROTEIN"/>
    <property type="match status" value="1"/>
</dbReference>
<dbReference type="EMBL" id="JABCRI010000013">
    <property type="protein sequence ID" value="KAF8395596.1"/>
    <property type="molecule type" value="Genomic_DNA"/>
</dbReference>
<feature type="compositionally biased region" description="Pro residues" evidence="2">
    <location>
        <begin position="40"/>
        <end position="51"/>
    </location>
</feature>
<dbReference type="InterPro" id="IPR044788">
    <property type="entry name" value="X8_dom_prot"/>
</dbReference>
<dbReference type="PANTHER" id="PTHR31044">
    <property type="entry name" value="BETA-1,3 GLUCANASE"/>
    <property type="match status" value="1"/>
</dbReference>
<evidence type="ECO:0000256" key="3">
    <source>
        <dbReference type="SAM" id="SignalP"/>
    </source>
</evidence>
<dbReference type="AlphaFoldDB" id="A0A835DA50"/>
<comment type="caution">
    <text evidence="5">The sequence shown here is derived from an EMBL/GenBank/DDBJ whole genome shotgun (WGS) entry which is preliminary data.</text>
</comment>
<evidence type="ECO:0000256" key="1">
    <source>
        <dbReference type="ARBA" id="ARBA00022729"/>
    </source>
</evidence>
<feature type="signal peptide" evidence="3">
    <location>
        <begin position="1"/>
        <end position="26"/>
    </location>
</feature>
<evidence type="ECO:0000256" key="2">
    <source>
        <dbReference type="SAM" id="MobiDB-lite"/>
    </source>
</evidence>
<keyword evidence="6" id="KW-1185">Reference proteome</keyword>
<dbReference type="Gene3D" id="1.20.58.1040">
    <property type="match status" value="1"/>
</dbReference>
<sequence>MRMVKFFYSLMVVMILASSSWSMAYGSQEPPSHNTKLQEPPVPTIEEPPVPTTELQEPAVPTTESPPPQEPRWCTANLGASSVALEDAVDYVCGKMGMDCSPINPGGACYFPPILNYHASFVMNRYYQSRGGNLWNCDFNGIGSITITDPSYGSCTYDHI</sequence>
<organism evidence="5 6">
    <name type="scientific">Tetracentron sinense</name>
    <name type="common">Spur-leaf</name>
    <dbReference type="NCBI Taxonomy" id="13715"/>
    <lineage>
        <taxon>Eukaryota</taxon>
        <taxon>Viridiplantae</taxon>
        <taxon>Streptophyta</taxon>
        <taxon>Embryophyta</taxon>
        <taxon>Tracheophyta</taxon>
        <taxon>Spermatophyta</taxon>
        <taxon>Magnoliopsida</taxon>
        <taxon>Trochodendrales</taxon>
        <taxon>Trochodendraceae</taxon>
        <taxon>Tetracentron</taxon>
    </lineage>
</organism>
<feature type="chain" id="PRO_5032804132" description="X8 domain-containing protein" evidence="3">
    <location>
        <begin position="27"/>
        <end position="160"/>
    </location>
</feature>
<reference evidence="5 6" key="1">
    <citation type="submission" date="2020-04" db="EMBL/GenBank/DDBJ databases">
        <title>Plant Genome Project.</title>
        <authorList>
            <person name="Zhang R.-G."/>
        </authorList>
    </citation>
    <scope>NUCLEOTIDE SEQUENCE [LARGE SCALE GENOMIC DNA]</scope>
    <source>
        <strain evidence="5">YNK0</strain>
        <tissue evidence="5">Leaf</tissue>
    </source>
</reference>
<evidence type="ECO:0000259" key="4">
    <source>
        <dbReference type="SMART" id="SM00768"/>
    </source>
</evidence>
<accession>A0A835DA50</accession>
<dbReference type="InterPro" id="IPR012946">
    <property type="entry name" value="X8"/>
</dbReference>
<name>A0A835DA50_TETSI</name>
<keyword evidence="1 3" id="KW-0732">Signal</keyword>
<dbReference type="Pfam" id="PF07983">
    <property type="entry name" value="X8"/>
    <property type="match status" value="1"/>
</dbReference>
<dbReference type="Proteomes" id="UP000655225">
    <property type="component" value="Unassembled WGS sequence"/>
</dbReference>
<dbReference type="SMART" id="SM00768">
    <property type="entry name" value="X8"/>
    <property type="match status" value="1"/>
</dbReference>
<feature type="region of interest" description="Disordered" evidence="2">
    <location>
        <begin position="27"/>
        <end position="70"/>
    </location>
</feature>
<evidence type="ECO:0000313" key="5">
    <source>
        <dbReference type="EMBL" id="KAF8395596.1"/>
    </source>
</evidence>
<feature type="domain" description="X8" evidence="4">
    <location>
        <begin position="72"/>
        <end position="157"/>
    </location>
</feature>
<protein>
    <recommendedName>
        <fullName evidence="4">X8 domain-containing protein</fullName>
    </recommendedName>
</protein>
<proteinExistence type="predicted"/>
<dbReference type="OMA" id="PRWCTAN"/>
<evidence type="ECO:0000313" key="6">
    <source>
        <dbReference type="Proteomes" id="UP000655225"/>
    </source>
</evidence>
<dbReference type="OrthoDB" id="1928574at2759"/>
<gene>
    <name evidence="5" type="ORF">HHK36_019546</name>
</gene>
<dbReference type="GO" id="GO:0009506">
    <property type="term" value="C:plasmodesma"/>
    <property type="evidence" value="ECO:0007669"/>
    <property type="project" value="UniProtKB-ARBA"/>
</dbReference>